<feature type="transmembrane region" description="Helical" evidence="8">
    <location>
        <begin position="77"/>
        <end position="94"/>
    </location>
</feature>
<dbReference type="GO" id="GO:0005886">
    <property type="term" value="C:plasma membrane"/>
    <property type="evidence" value="ECO:0007669"/>
    <property type="project" value="UniProtKB-SubCell"/>
</dbReference>
<comment type="similarity">
    <text evidence="2 8">Belongs to the UPF0056 (MarC) family.</text>
</comment>
<feature type="transmembrane region" description="Helical" evidence="8">
    <location>
        <begin position="149"/>
        <end position="170"/>
    </location>
</feature>
<dbReference type="EMBL" id="CP017707">
    <property type="protein sequence ID" value="AOZ51272.1"/>
    <property type="molecule type" value="Genomic_DNA"/>
</dbReference>
<dbReference type="AlphaFoldDB" id="A0A1D9LJ28"/>
<evidence type="ECO:0000256" key="8">
    <source>
        <dbReference type="RuleBase" id="RU362048"/>
    </source>
</evidence>
<dbReference type="NCBIfam" id="TIGR00427">
    <property type="entry name" value="NAAT family transporter"/>
    <property type="match status" value="1"/>
</dbReference>
<dbReference type="RefSeq" id="WP_070980526.1">
    <property type="nucleotide sequence ID" value="NZ_CP017707.1"/>
</dbReference>
<evidence type="ECO:0000256" key="1">
    <source>
        <dbReference type="ARBA" id="ARBA00004429"/>
    </source>
</evidence>
<keyword evidence="6 8" id="KW-1133">Transmembrane helix</keyword>
<keyword evidence="4" id="KW-0997">Cell inner membrane</keyword>
<evidence type="ECO:0000256" key="4">
    <source>
        <dbReference type="ARBA" id="ARBA00022519"/>
    </source>
</evidence>
<sequence length="215" mass="22780">MFKTLSLQFLFGGLLSLITITNPLSKIPLFITLTREMSEPHRDSQARRACVFAAAIMAVSLLAGNLIMAAFGISYGALRIAGGFVVAVLGYRMLFLSQDPGQAPKQSGEREDHAFFPLAMPGISGPGTIAVVIGISTEIAELSTLPAKALAFAMTFAAIGLTCAGMWLTLKSSLLISERLGRGGREVMTRLMGFLLICIGVQFVGSGIRTFMAGS</sequence>
<dbReference type="Pfam" id="PF01914">
    <property type="entry name" value="MarC"/>
    <property type="match status" value="1"/>
</dbReference>
<feature type="transmembrane region" description="Helical" evidence="8">
    <location>
        <begin position="6"/>
        <end position="29"/>
    </location>
</feature>
<dbReference type="GeneID" id="68842620"/>
<keyword evidence="7 8" id="KW-0472">Membrane</keyword>
<dbReference type="PANTHER" id="PTHR33508">
    <property type="entry name" value="UPF0056 MEMBRANE PROTEIN YHCE"/>
    <property type="match status" value="1"/>
</dbReference>
<evidence type="ECO:0000256" key="5">
    <source>
        <dbReference type="ARBA" id="ARBA00022692"/>
    </source>
</evidence>
<evidence type="ECO:0000256" key="2">
    <source>
        <dbReference type="ARBA" id="ARBA00009784"/>
    </source>
</evidence>
<name>A0A1D9LJ28_9NEIS</name>
<gene>
    <name evidence="9" type="ORF">BKX93_15535</name>
</gene>
<dbReference type="NCBIfam" id="NF008228">
    <property type="entry name" value="PRK10995.1"/>
    <property type="match status" value="1"/>
</dbReference>
<keyword evidence="5 8" id="KW-0812">Transmembrane</keyword>
<evidence type="ECO:0000256" key="7">
    <source>
        <dbReference type="ARBA" id="ARBA00023136"/>
    </source>
</evidence>
<evidence type="ECO:0000256" key="3">
    <source>
        <dbReference type="ARBA" id="ARBA00022475"/>
    </source>
</evidence>
<organism evidence="9 10">
    <name type="scientific">Chromobacterium vaccinii</name>
    <dbReference type="NCBI Taxonomy" id="1108595"/>
    <lineage>
        <taxon>Bacteria</taxon>
        <taxon>Pseudomonadati</taxon>
        <taxon>Pseudomonadota</taxon>
        <taxon>Betaproteobacteria</taxon>
        <taxon>Neisseriales</taxon>
        <taxon>Chromobacteriaceae</taxon>
        <taxon>Chromobacterium</taxon>
    </lineage>
</organism>
<evidence type="ECO:0000313" key="9">
    <source>
        <dbReference type="EMBL" id="AOZ51272.1"/>
    </source>
</evidence>
<dbReference type="PANTHER" id="PTHR33508:SF2">
    <property type="entry name" value="UPF0056 INNER MEMBRANE PROTEIN MARC"/>
    <property type="match status" value="1"/>
</dbReference>
<evidence type="ECO:0000313" key="10">
    <source>
        <dbReference type="Proteomes" id="UP000178776"/>
    </source>
</evidence>
<dbReference type="InterPro" id="IPR002771">
    <property type="entry name" value="Multi_antbiot-R_MarC"/>
</dbReference>
<accession>A0A1D9LJ28</accession>
<feature type="transmembrane region" description="Helical" evidence="8">
    <location>
        <begin position="191"/>
        <end position="212"/>
    </location>
</feature>
<proteinExistence type="inferred from homology"/>
<evidence type="ECO:0000256" key="6">
    <source>
        <dbReference type="ARBA" id="ARBA00022989"/>
    </source>
</evidence>
<dbReference type="Proteomes" id="UP000178776">
    <property type="component" value="Chromosome"/>
</dbReference>
<feature type="transmembrane region" description="Helical" evidence="8">
    <location>
        <begin position="115"/>
        <end position="137"/>
    </location>
</feature>
<keyword evidence="3" id="KW-1003">Cell membrane</keyword>
<dbReference type="STRING" id="1108595.BKX93_15535"/>
<comment type="subcellular location">
    <subcellularLocation>
        <location evidence="1">Cell inner membrane</location>
        <topology evidence="1">Multi-pass membrane protein</topology>
    </subcellularLocation>
    <subcellularLocation>
        <location evidence="8">Cell membrane</location>
        <topology evidence="8">Multi-pass membrane protein</topology>
    </subcellularLocation>
</comment>
<dbReference type="KEGG" id="cvc:BKX93_15535"/>
<reference evidence="9 10" key="1">
    <citation type="submission" date="2016-10" db="EMBL/GenBank/DDBJ databases">
        <title>Chromobacterium muskegensis sp. nov., an insecticidal bacterium isolated from Sphagnum bogs.</title>
        <authorList>
            <person name="Sparks M.E."/>
            <person name="Blackburn M.B."/>
            <person name="Gundersen-Rindal D.E."/>
            <person name="Mitchell A."/>
            <person name="Farrar R."/>
            <person name="Kuhar D."/>
        </authorList>
    </citation>
    <scope>NUCLEOTIDE SEQUENCE [LARGE SCALE GENOMIC DNA]</scope>
    <source>
        <strain evidence="9 10">21-1</strain>
    </source>
</reference>
<protein>
    <recommendedName>
        <fullName evidence="8">UPF0056 membrane protein</fullName>
    </recommendedName>
</protein>
<feature type="transmembrane region" description="Helical" evidence="8">
    <location>
        <begin position="50"/>
        <end position="71"/>
    </location>
</feature>